<proteinExistence type="predicted"/>
<keyword evidence="1" id="KW-0723">Serine/threonine-protein kinase</keyword>
<organism evidence="1 2">
    <name type="scientific">Dioscorea alata</name>
    <name type="common">Purple yam</name>
    <dbReference type="NCBI Taxonomy" id="55571"/>
    <lineage>
        <taxon>Eukaryota</taxon>
        <taxon>Viridiplantae</taxon>
        <taxon>Streptophyta</taxon>
        <taxon>Embryophyta</taxon>
        <taxon>Tracheophyta</taxon>
        <taxon>Spermatophyta</taxon>
        <taxon>Magnoliopsida</taxon>
        <taxon>Liliopsida</taxon>
        <taxon>Dioscoreales</taxon>
        <taxon>Dioscoreaceae</taxon>
        <taxon>Dioscorea</taxon>
    </lineage>
</organism>
<keyword evidence="1" id="KW-0418">Kinase</keyword>
<keyword evidence="1" id="KW-0808">Transferase</keyword>
<keyword evidence="2" id="KW-1185">Reference proteome</keyword>
<sequence length="1136" mass="125504">MAPINFFLSLLCLVASLLPHSHSQVHGNCIETERIALLSIKAGMWSKNNNNNNKSFLSSWTGHDCCHWRGVSCNLETGHVIKLDLQYLYYDPGNSIPPPSKLNSSLIQLHHLKHLDLSMNNFQGSTIPDFIGSLANLKYLNLSDAGFSGILPHTFGNLSCLRYLDLSSNLYLQANDLHWLSGMTSLHYLDLSGVDLSNVHGWLHDINMLPSLLVLKLSNAGLQVDGIHDTTLLHHLNFTSLRVLDLSLNYVLNITMPPWLFHLTSLVHLDLYTCALHGKLPVTIGNLSSLRVLSLAQNSFDGVIPESLGNLSSLEKLDLTGNTFNGSIPESLSNLTNLVYFDLSNNQVQGVMPASIGGLRNLQYFDLSVNMISGAFPESFGNLTLLQYFSASGGNNLSGKLPETIGNLVHLQFLDLSKNMMHGKLPESFGNLRQLQRWRMPGNGITGKLPESMGKLSSLWELDLSKNNINGTLPKGIGNLCKLQTLDFTSNSVSGGIDDLIDGLSKCRENKDFSASESSVGLKTLRMGNNKLNGTIPENIGQLSKLNLLHLSSNSLMGVLTESHFANLVSLSYLDLSYNSLQLNVSEDWKPTFACYIIRMCSCKVGPTFPTWVKTQTHLGDLCLSDAGISGSIPSWFWNLSSINPYLLNLSNNNLEGQLPSTMKNYSFILFDLSSNRFEGPLPELDPTALSIIDLTNNSFSGSIPSYFAAATHIKVFSLAHNHINGSIPSFFCNFISLALLDLSSNDMSGKLPHCWNSSALEIVDLSDNNFTGKIPDGLVSLPNLRSLHLRNNGFFGSLPLSFKMANKLATLDLGENKLSGSIPTWFGESLSSLIVLRMRSNLFEGVIPEQLSKLSSLQILDLAHNNLSGCIPHSFGDFKAMAVTNHNEWWSLLSIFSEVFSSYSIWGSLPDSFAYSESLLINAKGLQVEYSKILSLVTSMDLSNNKLSCELPEELTKLHGLHFLNLSYNLFTGKIPESISDMKQLESLDLSENNLFGTIPSGMSTLNFLSHLNVSHNNLSGTIPSGGQLQTFDPSAYNWNHDLCGSPLQNCANETHYSHGGNEEEGKGDWSEMLWLYIGHAMGFTIGFWMIIGTIMINQTLRIAYFRSVDKVHDWIYVKVVVYSRRLKSIFSRRN</sequence>
<comment type="caution">
    <text evidence="1">The sequence shown here is derived from an EMBL/GenBank/DDBJ whole genome shotgun (WGS) entry which is preliminary data.</text>
</comment>
<dbReference type="EMBL" id="CM037012">
    <property type="protein sequence ID" value="KAH7690653.1"/>
    <property type="molecule type" value="Genomic_DNA"/>
</dbReference>
<protein>
    <submittedName>
        <fullName evidence="1">Non-specific serine/threonine protein kinase protein</fullName>
        <ecNumber evidence="1">2.7.11.1</ecNumber>
    </submittedName>
</protein>
<dbReference type="Proteomes" id="UP000827976">
    <property type="component" value="Chromosome 2"/>
</dbReference>
<name>A0ACB7WQZ7_DIOAL</name>
<evidence type="ECO:0000313" key="2">
    <source>
        <dbReference type="Proteomes" id="UP000827976"/>
    </source>
</evidence>
<reference evidence="2" key="1">
    <citation type="journal article" date="2022" name="Nat. Commun.">
        <title>Chromosome evolution and the genetic basis of agronomically important traits in greater yam.</title>
        <authorList>
            <person name="Bredeson J.V."/>
            <person name="Lyons J.B."/>
            <person name="Oniyinde I.O."/>
            <person name="Okereke N.R."/>
            <person name="Kolade O."/>
            <person name="Nnabue I."/>
            <person name="Nwadili C.O."/>
            <person name="Hribova E."/>
            <person name="Parker M."/>
            <person name="Nwogha J."/>
            <person name="Shu S."/>
            <person name="Carlson J."/>
            <person name="Kariba R."/>
            <person name="Muthemba S."/>
            <person name="Knop K."/>
            <person name="Barton G.J."/>
            <person name="Sherwood A.V."/>
            <person name="Lopez-Montes A."/>
            <person name="Asiedu R."/>
            <person name="Jamnadass R."/>
            <person name="Muchugi A."/>
            <person name="Goodstein D."/>
            <person name="Egesi C.N."/>
            <person name="Featherston J."/>
            <person name="Asfaw A."/>
            <person name="Simpson G.G."/>
            <person name="Dolezel J."/>
            <person name="Hendre P.S."/>
            <person name="Van Deynze A."/>
            <person name="Kumar P.L."/>
            <person name="Obidiegwu J.E."/>
            <person name="Bhattacharjee R."/>
            <person name="Rokhsar D.S."/>
        </authorList>
    </citation>
    <scope>NUCLEOTIDE SEQUENCE [LARGE SCALE GENOMIC DNA]</scope>
    <source>
        <strain evidence="2">cv. TDa95/00328</strain>
    </source>
</reference>
<gene>
    <name evidence="1" type="ORF">IHE45_02G062800</name>
</gene>
<accession>A0ACB7WQZ7</accession>
<dbReference type="EC" id="2.7.11.1" evidence="1"/>
<evidence type="ECO:0000313" key="1">
    <source>
        <dbReference type="EMBL" id="KAH7690653.1"/>
    </source>
</evidence>